<name>A0A4Y2FG45_ARAVE</name>
<evidence type="ECO:0000313" key="4">
    <source>
        <dbReference type="Proteomes" id="UP000499080"/>
    </source>
</evidence>
<evidence type="ECO:0000256" key="2">
    <source>
        <dbReference type="SAM" id="SignalP"/>
    </source>
</evidence>
<accession>A0A4Y2FG45</accession>
<dbReference type="Proteomes" id="UP000499080">
    <property type="component" value="Unassembled WGS sequence"/>
</dbReference>
<gene>
    <name evidence="3" type="ORF">AVEN_137891_1</name>
</gene>
<proteinExistence type="predicted"/>
<dbReference type="EMBL" id="BGPR01095697">
    <property type="protein sequence ID" value="GBM39466.1"/>
    <property type="molecule type" value="Genomic_DNA"/>
</dbReference>
<dbReference type="AlphaFoldDB" id="A0A4Y2FG45"/>
<feature type="chain" id="PRO_5021250023" evidence="2">
    <location>
        <begin position="21"/>
        <end position="104"/>
    </location>
</feature>
<organism evidence="3 4">
    <name type="scientific">Araneus ventricosus</name>
    <name type="common">Orbweaver spider</name>
    <name type="synonym">Epeira ventricosa</name>
    <dbReference type="NCBI Taxonomy" id="182803"/>
    <lineage>
        <taxon>Eukaryota</taxon>
        <taxon>Metazoa</taxon>
        <taxon>Ecdysozoa</taxon>
        <taxon>Arthropoda</taxon>
        <taxon>Chelicerata</taxon>
        <taxon>Arachnida</taxon>
        <taxon>Araneae</taxon>
        <taxon>Araneomorphae</taxon>
        <taxon>Entelegynae</taxon>
        <taxon>Araneoidea</taxon>
        <taxon>Araneidae</taxon>
        <taxon>Araneus</taxon>
    </lineage>
</organism>
<feature type="region of interest" description="Disordered" evidence="1">
    <location>
        <begin position="48"/>
        <end position="68"/>
    </location>
</feature>
<sequence length="104" mass="11954">MKICLFECLLIVILIRHCLLSTLQTKFPDLHFQTLPSVCVTGQLISSCGDPPQKQPTSSVSSRESKEQTYIHQINKRLRIQEPLTCDWAFALQLYQESWKTSSQ</sequence>
<evidence type="ECO:0000313" key="3">
    <source>
        <dbReference type="EMBL" id="GBM39466.1"/>
    </source>
</evidence>
<keyword evidence="4" id="KW-1185">Reference proteome</keyword>
<feature type="signal peptide" evidence="2">
    <location>
        <begin position="1"/>
        <end position="20"/>
    </location>
</feature>
<comment type="caution">
    <text evidence="3">The sequence shown here is derived from an EMBL/GenBank/DDBJ whole genome shotgun (WGS) entry which is preliminary data.</text>
</comment>
<protein>
    <submittedName>
        <fullName evidence="3">Uncharacterized protein</fullName>
    </submittedName>
</protein>
<keyword evidence="2" id="KW-0732">Signal</keyword>
<evidence type="ECO:0000256" key="1">
    <source>
        <dbReference type="SAM" id="MobiDB-lite"/>
    </source>
</evidence>
<reference evidence="3 4" key="1">
    <citation type="journal article" date="2019" name="Sci. Rep.">
        <title>Orb-weaving spider Araneus ventricosus genome elucidates the spidroin gene catalogue.</title>
        <authorList>
            <person name="Kono N."/>
            <person name="Nakamura H."/>
            <person name="Ohtoshi R."/>
            <person name="Moran D.A.P."/>
            <person name="Shinohara A."/>
            <person name="Yoshida Y."/>
            <person name="Fujiwara M."/>
            <person name="Mori M."/>
            <person name="Tomita M."/>
            <person name="Arakawa K."/>
        </authorList>
    </citation>
    <scope>NUCLEOTIDE SEQUENCE [LARGE SCALE GENOMIC DNA]</scope>
</reference>